<organism evidence="1 2">
    <name type="scientific">Mucilaginibacter terrenus</name>
    <dbReference type="NCBI Taxonomy" id="2482727"/>
    <lineage>
        <taxon>Bacteria</taxon>
        <taxon>Pseudomonadati</taxon>
        <taxon>Bacteroidota</taxon>
        <taxon>Sphingobacteriia</taxon>
        <taxon>Sphingobacteriales</taxon>
        <taxon>Sphingobacteriaceae</taxon>
        <taxon>Mucilaginibacter</taxon>
    </lineage>
</organism>
<name>A0A3E2NUY8_9SPHI</name>
<dbReference type="EMBL" id="QWDE01000001">
    <property type="protein sequence ID" value="RFZ84789.1"/>
    <property type="molecule type" value="Genomic_DNA"/>
</dbReference>
<gene>
    <name evidence="1" type="ORF">DYU05_04055</name>
</gene>
<protein>
    <submittedName>
        <fullName evidence="1">Uncharacterized protein</fullName>
    </submittedName>
</protein>
<keyword evidence="2" id="KW-1185">Reference proteome</keyword>
<dbReference type="RefSeq" id="WP_117381691.1">
    <property type="nucleotide sequence ID" value="NZ_QWDE01000001.1"/>
</dbReference>
<evidence type="ECO:0000313" key="2">
    <source>
        <dbReference type="Proteomes" id="UP000260823"/>
    </source>
</evidence>
<evidence type="ECO:0000313" key="1">
    <source>
        <dbReference type="EMBL" id="RFZ84789.1"/>
    </source>
</evidence>
<sequence>MKYGIDMHWHVSITVDAETPEHALELAAKIYPNHTADYMYPEKGTCISVYSCNGCGAHILEGKIAGIDPETGDSYCSDCAEAMKEADRQERGEQ</sequence>
<comment type="caution">
    <text evidence="1">The sequence shown here is derived from an EMBL/GenBank/DDBJ whole genome shotgun (WGS) entry which is preliminary data.</text>
</comment>
<accession>A0A3E2NUY8</accession>
<proteinExistence type="predicted"/>
<dbReference type="AlphaFoldDB" id="A0A3E2NUY8"/>
<reference evidence="1 2" key="1">
    <citation type="submission" date="2018-08" db="EMBL/GenBank/DDBJ databases">
        <title>Mucilaginibacter terrae sp. nov., isolated from manganese diggings.</title>
        <authorList>
            <person name="Huang Y."/>
            <person name="Zhou Z."/>
        </authorList>
    </citation>
    <scope>NUCLEOTIDE SEQUENCE [LARGE SCALE GENOMIC DNA]</scope>
    <source>
        <strain evidence="1 2">ZH6</strain>
    </source>
</reference>
<dbReference type="Proteomes" id="UP000260823">
    <property type="component" value="Unassembled WGS sequence"/>
</dbReference>